<evidence type="ECO:0000313" key="1">
    <source>
        <dbReference type="EMBL" id="PWR70468.1"/>
    </source>
</evidence>
<accession>A0A2V2N1R2</accession>
<proteinExistence type="predicted"/>
<gene>
    <name evidence="1" type="ORF">DLD82_15455</name>
</gene>
<organism evidence="1 2">
    <name type="scientific">Methanospirillum stamsii</name>
    <dbReference type="NCBI Taxonomy" id="1277351"/>
    <lineage>
        <taxon>Archaea</taxon>
        <taxon>Methanobacteriati</taxon>
        <taxon>Methanobacteriota</taxon>
        <taxon>Stenosarchaea group</taxon>
        <taxon>Methanomicrobia</taxon>
        <taxon>Methanomicrobiales</taxon>
        <taxon>Methanospirillaceae</taxon>
        <taxon>Methanospirillum</taxon>
    </lineage>
</organism>
<dbReference type="EMBL" id="QGMZ01000041">
    <property type="protein sequence ID" value="PWR70468.1"/>
    <property type="molecule type" value="Genomic_DNA"/>
</dbReference>
<dbReference type="RefSeq" id="WP_109942029.1">
    <property type="nucleotide sequence ID" value="NZ_CP176366.1"/>
</dbReference>
<sequence>MSDEKIQSLISTVLEKLENNTEMIEILDISEKEFDELIKKVLADKNIRRYARINPLMYEINNSLVYWDIRKSLW</sequence>
<dbReference type="AlphaFoldDB" id="A0A2V2N1R2"/>
<dbReference type="Proteomes" id="UP000245934">
    <property type="component" value="Unassembled WGS sequence"/>
</dbReference>
<evidence type="ECO:0000313" key="2">
    <source>
        <dbReference type="Proteomes" id="UP000245934"/>
    </source>
</evidence>
<dbReference type="GeneID" id="97610238"/>
<reference evidence="1 2" key="1">
    <citation type="submission" date="2018-05" db="EMBL/GenBank/DDBJ databases">
        <title>Draft genome of Methanospirillum stamsii Pt1.</title>
        <authorList>
            <person name="Dueholm M.S."/>
            <person name="Nielsen P.H."/>
            <person name="Bakmann L.F."/>
            <person name="Otzen D.E."/>
        </authorList>
    </citation>
    <scope>NUCLEOTIDE SEQUENCE [LARGE SCALE GENOMIC DNA]</scope>
    <source>
        <strain evidence="1 2">Pt1</strain>
    </source>
</reference>
<name>A0A2V2N1R2_9EURY</name>
<comment type="caution">
    <text evidence="1">The sequence shown here is derived from an EMBL/GenBank/DDBJ whole genome shotgun (WGS) entry which is preliminary data.</text>
</comment>
<protein>
    <submittedName>
        <fullName evidence="1">Uncharacterized protein</fullName>
    </submittedName>
</protein>
<keyword evidence="2" id="KW-1185">Reference proteome</keyword>